<feature type="domain" description="Exocyst complex component EXOC2/Sec5 N-terminal" evidence="6">
    <location>
        <begin position="82"/>
        <end position="1036"/>
    </location>
</feature>
<evidence type="ECO:0000313" key="8">
    <source>
        <dbReference type="Proteomes" id="UP000800041"/>
    </source>
</evidence>
<feature type="region of interest" description="Disordered" evidence="5">
    <location>
        <begin position="17"/>
        <end position="51"/>
    </location>
</feature>
<dbReference type="GO" id="GO:0015031">
    <property type="term" value="P:protein transport"/>
    <property type="evidence" value="ECO:0007669"/>
    <property type="project" value="UniProtKB-KW"/>
</dbReference>
<feature type="region of interest" description="Disordered" evidence="5">
    <location>
        <begin position="178"/>
        <end position="237"/>
    </location>
</feature>
<dbReference type="EMBL" id="ML977137">
    <property type="protein sequence ID" value="KAF1992403.1"/>
    <property type="molecule type" value="Genomic_DNA"/>
</dbReference>
<accession>A0A6G1HGU8</accession>
<dbReference type="OrthoDB" id="26242at2759"/>
<gene>
    <name evidence="7" type="ORF">K402DRAFT_366565</name>
</gene>
<evidence type="ECO:0000313" key="7">
    <source>
        <dbReference type="EMBL" id="KAF1992403.1"/>
    </source>
</evidence>
<dbReference type="GO" id="GO:0000145">
    <property type="term" value="C:exocyst"/>
    <property type="evidence" value="ECO:0007669"/>
    <property type="project" value="UniProtKB-UniRule"/>
</dbReference>
<feature type="compositionally biased region" description="Low complexity" evidence="5">
    <location>
        <begin position="1051"/>
        <end position="1067"/>
    </location>
</feature>
<keyword evidence="3 4" id="KW-0268">Exocytosis</keyword>
<evidence type="ECO:0000256" key="3">
    <source>
        <dbReference type="ARBA" id="ARBA00022483"/>
    </source>
</evidence>
<dbReference type="InterPro" id="IPR029175">
    <property type="entry name" value="EXOC2/Sec5"/>
</dbReference>
<keyword evidence="4" id="KW-0653">Protein transport</keyword>
<keyword evidence="2 4" id="KW-0813">Transport</keyword>
<proteinExistence type="inferred from homology"/>
<reference evidence="7" key="1">
    <citation type="journal article" date="2020" name="Stud. Mycol.">
        <title>101 Dothideomycetes genomes: a test case for predicting lifestyles and emergence of pathogens.</title>
        <authorList>
            <person name="Haridas S."/>
            <person name="Albert R."/>
            <person name="Binder M."/>
            <person name="Bloem J."/>
            <person name="Labutti K."/>
            <person name="Salamov A."/>
            <person name="Andreopoulos B."/>
            <person name="Baker S."/>
            <person name="Barry K."/>
            <person name="Bills G."/>
            <person name="Bluhm B."/>
            <person name="Cannon C."/>
            <person name="Castanera R."/>
            <person name="Culley D."/>
            <person name="Daum C."/>
            <person name="Ezra D."/>
            <person name="Gonzalez J."/>
            <person name="Henrissat B."/>
            <person name="Kuo A."/>
            <person name="Liang C."/>
            <person name="Lipzen A."/>
            <person name="Lutzoni F."/>
            <person name="Magnuson J."/>
            <person name="Mondo S."/>
            <person name="Nolan M."/>
            <person name="Ohm R."/>
            <person name="Pangilinan J."/>
            <person name="Park H.-J."/>
            <person name="Ramirez L."/>
            <person name="Alfaro M."/>
            <person name="Sun H."/>
            <person name="Tritt A."/>
            <person name="Yoshinaga Y."/>
            <person name="Zwiers L.-H."/>
            <person name="Turgeon B."/>
            <person name="Goodwin S."/>
            <person name="Spatafora J."/>
            <person name="Crous P."/>
            <person name="Grigoriev I."/>
        </authorList>
    </citation>
    <scope>NUCLEOTIDE SEQUENCE</scope>
    <source>
        <strain evidence="7">CBS 113979</strain>
    </source>
</reference>
<dbReference type="AlphaFoldDB" id="A0A6G1HGU8"/>
<name>A0A6G1HGU8_9PEZI</name>
<dbReference type="InterPro" id="IPR039481">
    <property type="entry name" value="EXOC2/Sec5_N_dom"/>
</dbReference>
<sequence length="1067" mass="119020">MSESTLLNHYKISSLNPIEWPAEKDQDSSDDEQLPQTATANPIRRSKSRYSVLEPRRLRKSGIAGAEKTKDGIDNLVQKDEPDPLGDHASVVQALRQRGLPVEDDLKLRNRFLLSSTTFNPNLFLAQVHRDASTDTLFKGLDYLSRSIEQKSASLKVLVESNFERFVRAKATIDNVYTEMRNKGHEPESPTSPRRPHSRQQSRQHSRQTSRSSLGHYRQSSNPMSPRMDAGRQPESPSLKKNALLKENEYGVQPIKSPLMEVAIKAEEVWGPALGGKDKEESLKAVLACVEKNRGMFELGLSLRDCIKRKDHENLVEDYTRARKYANDAKSIADKAIQNRVALTDSEIHTIIVTGRMWADVEEQIEAFKRDVWRRLAGTHFTKQPVTEPEKSEEHMSLISILLELGVEDNPIWVWLLSRYDFLKNKITATAERSRVETEVLRRRLASSEKPSLAARRTHLLSATNQGRPADNSTLDSTKVMEFWDHVHTSLRALLATQGGVLGEVIEFWETAQSFIDGKAQKTLPIGIDRQSQKHHRLSGDGVKDLQSGALELVNLIRESVFAFFADPPPEDISMLYSPIPPDTPLTPVPRTPKSAGLSPRSTTRFQFDLSDIPPPSPRTGQSWEKYAFWPPTCNALSGVHFLSKIMILVGTAASDMAGLNIARDTSRQNDTLKALLGGVRERCAQAVCSAWGNDAETFKVLEDWTRSTERREYTNYPQRFGAIEGTLLGSMQKILYVSEAMNRPGSAAVVVPPSAKLIQMVRSQFVGSIYKSLSGMVENAERPLKLGNMVVDDDDDLAKPARNLIAPDSDSTIIDASNRARQNVRILLTLSNLHNLQSSIIPSLTSTFESLFSVTFTEENATIRDVLAQIEARLFQSYVEPLARSIDRLVQDGISSPTWEPQTPRPTDARPYIYEVLLELVAVHAEASAISTSLTTGIIKKLLEEASKSLINAFQKRAKYTLAALMQATLDVEFLAQTLNNYTSEKTSEVQSKIYVKLDERTDNEARLRLQGELPELRGVLKRLRVKTGGEFGCFRRARGATVGQGQGHGSSVASGNSGRSSSRAM</sequence>
<evidence type="ECO:0000256" key="4">
    <source>
        <dbReference type="RuleBase" id="RU365069"/>
    </source>
</evidence>
<organism evidence="7 8">
    <name type="scientific">Aulographum hederae CBS 113979</name>
    <dbReference type="NCBI Taxonomy" id="1176131"/>
    <lineage>
        <taxon>Eukaryota</taxon>
        <taxon>Fungi</taxon>
        <taxon>Dikarya</taxon>
        <taxon>Ascomycota</taxon>
        <taxon>Pezizomycotina</taxon>
        <taxon>Dothideomycetes</taxon>
        <taxon>Pleosporomycetidae</taxon>
        <taxon>Aulographales</taxon>
        <taxon>Aulographaceae</taxon>
    </lineage>
</organism>
<feature type="compositionally biased region" description="Basic residues" evidence="5">
    <location>
        <begin position="194"/>
        <end position="208"/>
    </location>
</feature>
<dbReference type="GO" id="GO:0006887">
    <property type="term" value="P:exocytosis"/>
    <property type="evidence" value="ECO:0007669"/>
    <property type="project" value="UniProtKB-KW"/>
</dbReference>
<comment type="similarity">
    <text evidence="1 4">Belongs to the SEC5 family.</text>
</comment>
<comment type="subunit">
    <text evidence="4">Component of the exocyst complex.</text>
</comment>
<evidence type="ECO:0000259" key="6">
    <source>
        <dbReference type="Pfam" id="PF15469"/>
    </source>
</evidence>
<keyword evidence="8" id="KW-1185">Reference proteome</keyword>
<comment type="function">
    <text evidence="4">Component of the exocyst complex involved in the docking of exocytic vesicles with fusion sites on the plasma membrane.</text>
</comment>
<protein>
    <recommendedName>
        <fullName evidence="4">Exocyst complex component SEC5</fullName>
    </recommendedName>
</protein>
<evidence type="ECO:0000256" key="5">
    <source>
        <dbReference type="SAM" id="MobiDB-lite"/>
    </source>
</evidence>
<dbReference type="PANTHER" id="PTHR13043:SF1">
    <property type="entry name" value="EXOCYST COMPLEX COMPONENT 2"/>
    <property type="match status" value="1"/>
</dbReference>
<feature type="region of interest" description="Disordered" evidence="5">
    <location>
        <begin position="1043"/>
        <end position="1067"/>
    </location>
</feature>
<dbReference type="Proteomes" id="UP000800041">
    <property type="component" value="Unassembled WGS sequence"/>
</dbReference>
<evidence type="ECO:0000256" key="1">
    <source>
        <dbReference type="ARBA" id="ARBA00010578"/>
    </source>
</evidence>
<evidence type="ECO:0000256" key="2">
    <source>
        <dbReference type="ARBA" id="ARBA00022448"/>
    </source>
</evidence>
<dbReference type="PANTHER" id="PTHR13043">
    <property type="entry name" value="EXOCYST COMPLEX COMPONENT SEC5"/>
    <property type="match status" value="1"/>
</dbReference>
<dbReference type="Pfam" id="PF15469">
    <property type="entry name" value="Sec5"/>
    <property type="match status" value="1"/>
</dbReference>
<dbReference type="GO" id="GO:0006893">
    <property type="term" value="P:Golgi to plasma membrane transport"/>
    <property type="evidence" value="ECO:0007669"/>
    <property type="project" value="UniProtKB-UniRule"/>
</dbReference>